<dbReference type="GO" id="GO:0005886">
    <property type="term" value="C:plasma membrane"/>
    <property type="evidence" value="ECO:0007669"/>
    <property type="project" value="TreeGrafter"/>
</dbReference>
<proteinExistence type="predicted"/>
<dbReference type="RefSeq" id="WP_349281340.1">
    <property type="nucleotide sequence ID" value="NZ_CBCSCU010000002.1"/>
</dbReference>
<accession>A0AAU7LWK2</accession>
<dbReference type="AlphaFoldDB" id="A0AAU7LWK2"/>
<dbReference type="InterPro" id="IPR001036">
    <property type="entry name" value="Acrflvin-R"/>
</dbReference>
<dbReference type="PANTHER" id="PTHR32063:SF4">
    <property type="entry name" value="SLR6043 PROTEIN"/>
    <property type="match status" value="1"/>
</dbReference>
<evidence type="ECO:0000313" key="2">
    <source>
        <dbReference type="EMBL" id="XBP72010.1"/>
    </source>
</evidence>
<dbReference type="InterPro" id="IPR027463">
    <property type="entry name" value="AcrB_DN_DC_subdom"/>
</dbReference>
<dbReference type="Gene3D" id="1.20.1640.10">
    <property type="entry name" value="Multidrug efflux transporter AcrB transmembrane domain"/>
    <property type="match status" value="2"/>
</dbReference>
<feature type="transmembrane region" description="Helical" evidence="1">
    <location>
        <begin position="921"/>
        <end position="941"/>
    </location>
</feature>
<dbReference type="Gene3D" id="3.30.70.1440">
    <property type="entry name" value="Multidrug efflux transporter AcrB pore domain"/>
    <property type="match status" value="1"/>
</dbReference>
<dbReference type="PRINTS" id="PR00702">
    <property type="entry name" value="ACRIFLAVINRP"/>
</dbReference>
<feature type="transmembrane region" description="Helical" evidence="1">
    <location>
        <begin position="871"/>
        <end position="888"/>
    </location>
</feature>
<organism evidence="2">
    <name type="scientific">Polaromonas hydrogenivorans</name>
    <dbReference type="NCBI Taxonomy" id="335476"/>
    <lineage>
        <taxon>Bacteria</taxon>
        <taxon>Pseudomonadati</taxon>
        <taxon>Pseudomonadota</taxon>
        <taxon>Betaproteobacteria</taxon>
        <taxon>Burkholderiales</taxon>
        <taxon>Comamonadaceae</taxon>
        <taxon>Polaromonas</taxon>
    </lineage>
</organism>
<dbReference type="EMBL" id="CP157675">
    <property type="protein sequence ID" value="XBP72010.1"/>
    <property type="molecule type" value="Genomic_DNA"/>
</dbReference>
<keyword evidence="1" id="KW-0472">Membrane</keyword>
<feature type="transmembrane region" description="Helical" evidence="1">
    <location>
        <begin position="485"/>
        <end position="510"/>
    </location>
</feature>
<gene>
    <name evidence="2" type="ORF">ABLV49_09515</name>
</gene>
<dbReference type="GO" id="GO:0042910">
    <property type="term" value="F:xenobiotic transmembrane transporter activity"/>
    <property type="evidence" value="ECO:0007669"/>
    <property type="project" value="TreeGrafter"/>
</dbReference>
<keyword evidence="1" id="KW-1133">Transmembrane helix</keyword>
<keyword evidence="1" id="KW-0812">Transmembrane</keyword>
<feature type="transmembrane region" description="Helical" evidence="1">
    <location>
        <begin position="895"/>
        <end position="915"/>
    </location>
</feature>
<dbReference type="SUPFAM" id="SSF82714">
    <property type="entry name" value="Multidrug efflux transporter AcrB TolC docking domain, DN and DC subdomains"/>
    <property type="match status" value="1"/>
</dbReference>
<feature type="transmembrane region" description="Helical" evidence="1">
    <location>
        <begin position="1006"/>
        <end position="1027"/>
    </location>
</feature>
<dbReference type="PANTHER" id="PTHR32063">
    <property type="match status" value="1"/>
</dbReference>
<feature type="transmembrane region" description="Helical" evidence="1">
    <location>
        <begin position="351"/>
        <end position="368"/>
    </location>
</feature>
<sequence length="1054" mass="114789">MFTWIIGSSLKFRFLVLAIAAMLLFFGTQQLRKMPVDVFPEFAPPKVEIQTEGPGMTATEVEELITIPMEDQMRGVPGVQYVRSSSVTGLSQVVLLFKMGSDLMDARQRVQERLKLAIAELPKSSGMPVILQPLSSTSRVMKIGLSSKVHDQMDLSMIAYWTIKFRLMSVPGVASIPMWGDQIKSLQVQVDPSLMRAHNVTLDEVMETTSDALDIGMLSYSSGGKARIDGMIDTPNQRLAIHNESPVFSVEHLAQVPLSLKGRRPDPPRLGDVGKVVWDTWPLIGDAVINDGHGLMMIVEKLPWANTLEVTRGVEEALAALKPGLPGVEIDSTIFRPATFIDLSMQNLTRALIIGCILVVIVLGAFLYEWRVALISVIAIPLSLVTAGLVLYQMGATINTMVLAGFIVALGDVVDDAIIDVENIVRRLRQHRLAGSGKSTARIILEASLEVRSAIVHATVIVVLAVTPVFFMGGLSGVFFEPLVLAYLVAMLASMVVALTVTPALSLLLLNRAGIEHRQSPLVPWLKRHYGAMLSRAIQAPRATFAAALILVVAAIGVWPFLGASLLPAFKERDFLMHWVPPEGTSHPETFRITQAASRELRAIPGVRNFGAHIGRAVGGDEPYGVNFTENWISIDPKADYDKTRASVEAVVAGYPGLYRDVQTYLKERIKEVLTGAGESIVVRIFGPELSVLRDRAHDVETALKDIPGLIDLHLEQQVDMPQVQVKVNLEKAARYGIKPGDVRRVVNVLMSGIEVTDIHRGGKVYDVFVWTAPSVRNNVDDIREFLIDTPYGGRVRIAEVADVKIAATPNKIKRENNSRRIDVHANVKGRDLGEVANEVEARLSKISFPIGYYPQLLGEYKERQAAQRNLLVASVFAVVAIFLILHATFRSFRLASMIFLALPAALVGAVLATFAADRVISLGSLVGIITILGLSARNGIMLIEHCRYLQQVEGEPFGIGLVLRGASERLSPILMTTLCTALALLPLIVPGSIPGHEIEHPMAVAILGGIITSSLLSLFVVPILYLRHGDSSGEPIDALPVRAASAWLAAGST</sequence>
<dbReference type="Gene3D" id="3.30.70.1320">
    <property type="entry name" value="Multidrug efflux transporter AcrB pore domain like"/>
    <property type="match status" value="1"/>
</dbReference>
<feature type="transmembrane region" description="Helical" evidence="1">
    <location>
        <begin position="374"/>
        <end position="392"/>
    </location>
</feature>
<dbReference type="Pfam" id="PF00873">
    <property type="entry name" value="ACR_tran"/>
    <property type="match status" value="1"/>
</dbReference>
<feature type="transmembrane region" description="Helical" evidence="1">
    <location>
        <begin position="12"/>
        <end position="28"/>
    </location>
</feature>
<reference evidence="2" key="1">
    <citation type="submission" date="2024-05" db="EMBL/GenBank/DDBJ databases">
        <authorList>
            <person name="Bunk B."/>
            <person name="Swiderski J."/>
            <person name="Sproer C."/>
            <person name="Thiel V."/>
        </authorList>
    </citation>
    <scope>NUCLEOTIDE SEQUENCE</scope>
    <source>
        <strain evidence="2">DSM 17735</strain>
    </source>
</reference>
<evidence type="ECO:0000256" key="1">
    <source>
        <dbReference type="SAM" id="Phobius"/>
    </source>
</evidence>
<dbReference type="Gene3D" id="3.30.2090.10">
    <property type="entry name" value="Multidrug efflux transporter AcrB TolC docking domain, DN and DC subdomains"/>
    <property type="match status" value="2"/>
</dbReference>
<dbReference type="Gene3D" id="3.30.70.1430">
    <property type="entry name" value="Multidrug efflux transporter AcrB pore domain"/>
    <property type="match status" value="2"/>
</dbReference>
<dbReference type="SUPFAM" id="SSF82866">
    <property type="entry name" value="Multidrug efflux transporter AcrB transmembrane domain"/>
    <property type="match status" value="2"/>
</dbReference>
<feature type="transmembrane region" description="Helical" evidence="1">
    <location>
        <begin position="974"/>
        <end position="994"/>
    </location>
</feature>
<dbReference type="SUPFAM" id="SSF82693">
    <property type="entry name" value="Multidrug efflux transporter AcrB pore domain, PN1, PN2, PC1 and PC2 subdomains"/>
    <property type="match status" value="2"/>
</dbReference>
<feature type="transmembrane region" description="Helical" evidence="1">
    <location>
        <begin position="543"/>
        <end position="562"/>
    </location>
</feature>
<protein>
    <submittedName>
        <fullName evidence="2">Efflux RND transporter permease subunit</fullName>
    </submittedName>
</protein>
<name>A0AAU7LWK2_9BURK</name>
<feature type="transmembrane region" description="Helical" evidence="1">
    <location>
        <begin position="454"/>
        <end position="479"/>
    </location>
</feature>